<evidence type="ECO:0000313" key="2">
    <source>
        <dbReference type="Proteomes" id="UP000237000"/>
    </source>
</evidence>
<dbReference type="EMBL" id="JXTC01000438">
    <property type="protein sequence ID" value="PON53946.1"/>
    <property type="molecule type" value="Genomic_DNA"/>
</dbReference>
<name>A0A2P5BYV9_TREOI</name>
<proteinExistence type="predicted"/>
<evidence type="ECO:0000313" key="1">
    <source>
        <dbReference type="EMBL" id="PON53946.1"/>
    </source>
</evidence>
<dbReference type="Proteomes" id="UP000237000">
    <property type="component" value="Unassembled WGS sequence"/>
</dbReference>
<protein>
    <submittedName>
        <fullName evidence="1">Uncharacterized protein</fullName>
    </submittedName>
</protein>
<gene>
    <name evidence="1" type="ORF">TorRG33x02_303910</name>
</gene>
<reference evidence="2" key="1">
    <citation type="submission" date="2016-06" db="EMBL/GenBank/DDBJ databases">
        <title>Parallel loss of symbiosis genes in relatives of nitrogen-fixing non-legume Parasponia.</title>
        <authorList>
            <person name="Van Velzen R."/>
            <person name="Holmer R."/>
            <person name="Bu F."/>
            <person name="Rutten L."/>
            <person name="Van Zeijl A."/>
            <person name="Liu W."/>
            <person name="Santuari L."/>
            <person name="Cao Q."/>
            <person name="Sharma T."/>
            <person name="Shen D."/>
            <person name="Roswanjaya Y."/>
            <person name="Wardhani T."/>
            <person name="Kalhor M.S."/>
            <person name="Jansen J."/>
            <person name="Van den Hoogen J."/>
            <person name="Gungor B."/>
            <person name="Hartog M."/>
            <person name="Hontelez J."/>
            <person name="Verver J."/>
            <person name="Yang W.-C."/>
            <person name="Schijlen E."/>
            <person name="Repin R."/>
            <person name="Schilthuizen M."/>
            <person name="Schranz E."/>
            <person name="Heidstra R."/>
            <person name="Miyata K."/>
            <person name="Fedorova E."/>
            <person name="Kohlen W."/>
            <person name="Bisseling T."/>
            <person name="Smit S."/>
            <person name="Geurts R."/>
        </authorList>
    </citation>
    <scope>NUCLEOTIDE SEQUENCE [LARGE SCALE GENOMIC DNA]</scope>
    <source>
        <strain evidence="2">cv. RG33-2</strain>
    </source>
</reference>
<sequence>MACAASKESHSAAVNNNLPLIAKSSA</sequence>
<organism evidence="1 2">
    <name type="scientific">Trema orientale</name>
    <name type="common">Charcoal tree</name>
    <name type="synonym">Celtis orientalis</name>
    <dbReference type="NCBI Taxonomy" id="63057"/>
    <lineage>
        <taxon>Eukaryota</taxon>
        <taxon>Viridiplantae</taxon>
        <taxon>Streptophyta</taxon>
        <taxon>Embryophyta</taxon>
        <taxon>Tracheophyta</taxon>
        <taxon>Spermatophyta</taxon>
        <taxon>Magnoliopsida</taxon>
        <taxon>eudicotyledons</taxon>
        <taxon>Gunneridae</taxon>
        <taxon>Pentapetalae</taxon>
        <taxon>rosids</taxon>
        <taxon>fabids</taxon>
        <taxon>Rosales</taxon>
        <taxon>Cannabaceae</taxon>
        <taxon>Trema</taxon>
    </lineage>
</organism>
<accession>A0A2P5BYV9</accession>
<keyword evidence="2" id="KW-1185">Reference proteome</keyword>
<comment type="caution">
    <text evidence="1">The sequence shown here is derived from an EMBL/GenBank/DDBJ whole genome shotgun (WGS) entry which is preliminary data.</text>
</comment>
<dbReference type="AlphaFoldDB" id="A0A2P5BYV9"/>
<dbReference type="InParanoid" id="A0A2P5BYV9"/>